<accession>A0AC61MXE3</accession>
<sequence>MIISKTKYEASEAEIKALFSFHKMGNILDIAVLGNGEFNAAYKVTCDSGVTSVLKIAPPADAKVLSYEKNMMESEVFWYSRMHEKTDILCPEIYASDFSKRIIKSNCFIMEMMPGKPSWEMGFSDQEYEAVQKQKICMLTKIHRIENDGYGYIQTGLMPSWYEALKNMALMLVADCKSLGHDTPDGEQFVRFIDKYEKLLRAAPCRMVNFDLWDSNILCNEETGKICWIDPERGFWGDPVADFVALGPGPKAPLSAKQKELDIYNEMAQDKILLTEETEIRYALAVCYLALIEEVEKYVRYEPDNPTYIRNAIDSKEMFEMAFKLL</sequence>
<evidence type="ECO:0000313" key="2">
    <source>
        <dbReference type="Proteomes" id="UP000682782"/>
    </source>
</evidence>
<dbReference type="Proteomes" id="UP000682782">
    <property type="component" value="Chromosome"/>
</dbReference>
<organism evidence="1 2">
    <name type="scientific">Aristaeella hokkaidonensis</name>
    <dbReference type="NCBI Taxonomy" id="3046382"/>
    <lineage>
        <taxon>Bacteria</taxon>
        <taxon>Bacillati</taxon>
        <taxon>Bacillota</taxon>
        <taxon>Clostridia</taxon>
        <taxon>Eubacteriales</taxon>
        <taxon>Aristaeellaceae</taxon>
        <taxon>Aristaeella</taxon>
    </lineage>
</organism>
<gene>
    <name evidence="1" type="ORF">JYE49_01800</name>
</gene>
<reference evidence="1" key="1">
    <citation type="submission" date="2021-01" db="EMBL/GenBank/DDBJ databases">
        <title>Complete genome sequence of Clostridiales bacterium R-7.</title>
        <authorList>
            <person name="Mahoney-Kurpe S.C."/>
            <person name="Palevich N."/>
            <person name="Koike S."/>
            <person name="Moon C.D."/>
            <person name="Attwood G.T."/>
        </authorList>
    </citation>
    <scope>NUCLEOTIDE SEQUENCE</scope>
    <source>
        <strain evidence="1">R-7</strain>
    </source>
</reference>
<protein>
    <submittedName>
        <fullName evidence="1">Aminoglycoside phosphotransferase family protein</fullName>
    </submittedName>
</protein>
<proteinExistence type="predicted"/>
<name>A0AC61MXE3_9FIRM</name>
<keyword evidence="2" id="KW-1185">Reference proteome</keyword>
<evidence type="ECO:0000313" key="1">
    <source>
        <dbReference type="EMBL" id="QUC67461.1"/>
    </source>
</evidence>
<dbReference type="EMBL" id="CP068393">
    <property type="protein sequence ID" value="QUC67461.1"/>
    <property type="molecule type" value="Genomic_DNA"/>
</dbReference>